<gene>
    <name evidence="1" type="ORF">TRFO_16380</name>
</gene>
<organism evidence="1 2">
    <name type="scientific">Tritrichomonas foetus</name>
    <dbReference type="NCBI Taxonomy" id="1144522"/>
    <lineage>
        <taxon>Eukaryota</taxon>
        <taxon>Metamonada</taxon>
        <taxon>Parabasalia</taxon>
        <taxon>Tritrichomonadida</taxon>
        <taxon>Tritrichomonadidae</taxon>
        <taxon>Tritrichomonas</taxon>
    </lineage>
</organism>
<reference evidence="1" key="1">
    <citation type="submission" date="2016-10" db="EMBL/GenBank/DDBJ databases">
        <authorList>
            <person name="Benchimol M."/>
            <person name="Almeida L.G."/>
            <person name="Vasconcelos A.T."/>
            <person name="Perreira-Neves A."/>
            <person name="Rosa I.A."/>
            <person name="Tasca T."/>
            <person name="Bogo M.R."/>
            <person name="de Souza W."/>
        </authorList>
    </citation>
    <scope>NUCLEOTIDE SEQUENCE [LARGE SCALE GENOMIC DNA]</scope>
    <source>
        <strain evidence="1">K</strain>
    </source>
</reference>
<dbReference type="AlphaFoldDB" id="A0A1J4KQ48"/>
<evidence type="ECO:0000313" key="2">
    <source>
        <dbReference type="Proteomes" id="UP000179807"/>
    </source>
</evidence>
<dbReference type="RefSeq" id="XP_068366551.1">
    <property type="nucleotide sequence ID" value="XM_068498943.1"/>
</dbReference>
<accession>A0A1J4KQ48</accession>
<dbReference type="EMBL" id="MLAK01000526">
    <property type="protein sequence ID" value="OHT13415.1"/>
    <property type="molecule type" value="Genomic_DNA"/>
</dbReference>
<sequence length="420" mass="47460">MFRQISPYEKGLINSNFMVQFALRLESPKYVDETIDKLQKSILGFRLKLVDGNLFQALNNSEINLKKSPTFNTLREILAFSVKNNHPDYQKSFASITANSTDVVVNMNHVVADGGYIKNLIDNFNNLGKSEVSPALPVLPVESLGNYITNADDPSGSNLYLSKLNLKNKKSNPNSPEARMNWFEIEAKDLACYDKNTRKCHALSENVWLAEILSSLAHSDLPQDIPNLIGINTLFDLRPYINPEFYNENKLSILNHFSWLHVLSEFNSEMTIKDLSISLRKSLKQKIKEGEHFSNLKYASPGSSKTMSNNAPKRVEPQAKISNGAICSSSNVGFVVFQKPIEDIAFGSSVPTYRNLTSLLNYSLIDETKEKNTFVGGLSYSYEYVEPKYANLITKSCDFFLRNVTPEMKVENVLQMLKKF</sequence>
<dbReference type="GeneID" id="94833647"/>
<dbReference type="Proteomes" id="UP000179807">
    <property type="component" value="Unassembled WGS sequence"/>
</dbReference>
<proteinExistence type="predicted"/>
<comment type="caution">
    <text evidence="1">The sequence shown here is derived from an EMBL/GenBank/DDBJ whole genome shotgun (WGS) entry which is preliminary data.</text>
</comment>
<keyword evidence="2" id="KW-1185">Reference proteome</keyword>
<evidence type="ECO:0000313" key="1">
    <source>
        <dbReference type="EMBL" id="OHT13415.1"/>
    </source>
</evidence>
<dbReference type="VEuPathDB" id="TrichDB:TRFO_16380"/>
<protein>
    <submittedName>
        <fullName evidence="1">Uncharacterized protein</fullName>
    </submittedName>
</protein>
<name>A0A1J4KQ48_9EUKA</name>